<evidence type="ECO:0000313" key="2">
    <source>
        <dbReference type="Proteomes" id="UP001196509"/>
    </source>
</evidence>
<protein>
    <submittedName>
        <fullName evidence="1">Uncharacterized protein</fullName>
    </submittedName>
</protein>
<organism evidence="1 2">
    <name type="scientific">Flavimaribacter sediminis</name>
    <dbReference type="NCBI Taxonomy" id="2865987"/>
    <lineage>
        <taxon>Bacteria</taxon>
        <taxon>Pseudomonadati</taxon>
        <taxon>Pseudomonadota</taxon>
        <taxon>Alphaproteobacteria</taxon>
        <taxon>Hyphomicrobiales</taxon>
        <taxon>Rhizobiaceae</taxon>
        <taxon>Flavimaribacter</taxon>
    </lineage>
</organism>
<dbReference type="RefSeq" id="WP_220227216.1">
    <property type="nucleotide sequence ID" value="NZ_JAICBX010000001.1"/>
</dbReference>
<name>A0AAE2ZIF6_9HYPH</name>
<accession>A0AAE2ZIF6</accession>
<reference evidence="1" key="1">
    <citation type="submission" date="2021-08" db="EMBL/GenBank/DDBJ databases">
        <title>Hoeflea bacterium WL0058 sp. nov., isolated from the sediment.</title>
        <authorList>
            <person name="Wang L."/>
            <person name="Zhang D."/>
        </authorList>
    </citation>
    <scope>NUCLEOTIDE SEQUENCE</scope>
    <source>
        <strain evidence="1">WL0058</strain>
    </source>
</reference>
<comment type="caution">
    <text evidence="1">The sequence shown here is derived from an EMBL/GenBank/DDBJ whole genome shotgun (WGS) entry which is preliminary data.</text>
</comment>
<dbReference type="EMBL" id="JAICBX010000001">
    <property type="protein sequence ID" value="MBW8636539.1"/>
    <property type="molecule type" value="Genomic_DNA"/>
</dbReference>
<proteinExistence type="predicted"/>
<evidence type="ECO:0000313" key="1">
    <source>
        <dbReference type="EMBL" id="MBW8636539.1"/>
    </source>
</evidence>
<sequence length="195" mass="22124">MKLASASKDQPANVHDFEIDLRASLMASDPPHGNRRSRLSSTFFNAYISAKEMLMYVRFVCADDHPTAEGELGMFEARRWIDFSVQKGSIQRAQEDAFWWFAAKHGGPGLAYPSLKGKSRTRNVRKSLFWFVEDSAFPHYEKGSVIRRARDLAWAITQTGAEIREIKTADPGRIIWRDWVQVLALPNPGSVPRAL</sequence>
<gene>
    <name evidence="1" type="ORF">K1W69_04990</name>
</gene>
<dbReference type="Proteomes" id="UP001196509">
    <property type="component" value="Unassembled WGS sequence"/>
</dbReference>
<keyword evidence="2" id="KW-1185">Reference proteome</keyword>
<dbReference type="AlphaFoldDB" id="A0AAE2ZIF6"/>